<gene>
    <name evidence="3" type="ORF">CWE11_11700</name>
</gene>
<keyword evidence="4" id="KW-1185">Reference proteome</keyword>
<dbReference type="EMBL" id="PIPM01000023">
    <property type="protein sequence ID" value="RUO27443.1"/>
    <property type="molecule type" value="Genomic_DNA"/>
</dbReference>
<accession>A0A432WAP3</accession>
<dbReference type="InterPro" id="IPR057727">
    <property type="entry name" value="WCX_dom"/>
</dbReference>
<feature type="domain" description="WYL" evidence="1">
    <location>
        <begin position="160"/>
        <end position="227"/>
    </location>
</feature>
<proteinExistence type="predicted"/>
<dbReference type="PANTHER" id="PTHR34580:SF1">
    <property type="entry name" value="PROTEIN PAFC"/>
    <property type="match status" value="1"/>
</dbReference>
<evidence type="ECO:0000313" key="3">
    <source>
        <dbReference type="EMBL" id="RUO27443.1"/>
    </source>
</evidence>
<dbReference type="Proteomes" id="UP000288405">
    <property type="component" value="Unassembled WGS sequence"/>
</dbReference>
<comment type="caution">
    <text evidence="3">The sequence shown here is derived from an EMBL/GenBank/DDBJ whole genome shotgun (WGS) entry which is preliminary data.</text>
</comment>
<dbReference type="AlphaFoldDB" id="A0A432WAP3"/>
<dbReference type="PANTHER" id="PTHR34580">
    <property type="match status" value="1"/>
</dbReference>
<evidence type="ECO:0000313" key="4">
    <source>
        <dbReference type="Proteomes" id="UP000288405"/>
    </source>
</evidence>
<feature type="domain" description="WCX" evidence="2">
    <location>
        <begin position="256"/>
        <end position="333"/>
    </location>
</feature>
<organism evidence="3 4">
    <name type="scientific">Aliidiomarina sanyensis</name>
    <dbReference type="NCBI Taxonomy" id="1249555"/>
    <lineage>
        <taxon>Bacteria</taxon>
        <taxon>Pseudomonadati</taxon>
        <taxon>Pseudomonadota</taxon>
        <taxon>Gammaproteobacteria</taxon>
        <taxon>Alteromonadales</taxon>
        <taxon>Idiomarinaceae</taxon>
        <taxon>Aliidiomarina</taxon>
    </lineage>
</organism>
<evidence type="ECO:0000259" key="2">
    <source>
        <dbReference type="Pfam" id="PF25583"/>
    </source>
</evidence>
<sequence>MSIMSAQGIRSTITRQWELLKLLPSRAPGLTSKALAMRLNDEGLSVSKRTVERDLTELSCLFPIQCNDRSKPYGWYWQRDASLDIPGISMAEALSLRLIEETVRPLLPHSVLESVESRFLLAKEKLSSLGDDQPLLSWSKKVAHVPAVLQQIPPYIDPVILETVQTGLLKERCVEVMYQSVGKAQPHTMCLHPLALVQRGTVTYLIARVNDYKDERIFALHRVMSAELTEQAIHNEIGFDLKAYLAGGAFQFSTGERIELTIRVYNQDVIQLLRESPLSEDQRIIDHASELRVQATVSDSWQLRWWLMSWGEHIEVQEPLALRKELGQRLVKAAEFYVDSLKPGNKE</sequence>
<protein>
    <submittedName>
        <fullName evidence="3">WYL domain-containing protein</fullName>
    </submittedName>
</protein>
<name>A0A432WAP3_9GAMM</name>
<dbReference type="PROSITE" id="PS52050">
    <property type="entry name" value="WYL"/>
    <property type="match status" value="1"/>
</dbReference>
<dbReference type="Pfam" id="PF25583">
    <property type="entry name" value="WCX"/>
    <property type="match status" value="1"/>
</dbReference>
<dbReference type="InterPro" id="IPR051534">
    <property type="entry name" value="CBASS_pafABC_assoc_protein"/>
</dbReference>
<evidence type="ECO:0000259" key="1">
    <source>
        <dbReference type="Pfam" id="PF13280"/>
    </source>
</evidence>
<reference evidence="3 4" key="1">
    <citation type="journal article" date="2011" name="Front. Microbiol.">
        <title>Genomic signatures of strain selection and enhancement in Bacillus atrophaeus var. globigii, a historical biowarfare simulant.</title>
        <authorList>
            <person name="Gibbons H.S."/>
            <person name="Broomall S.M."/>
            <person name="McNew L.A."/>
            <person name="Daligault H."/>
            <person name="Chapman C."/>
            <person name="Bruce D."/>
            <person name="Karavis M."/>
            <person name="Krepps M."/>
            <person name="McGregor P.A."/>
            <person name="Hong C."/>
            <person name="Park K.H."/>
            <person name="Akmal A."/>
            <person name="Feldman A."/>
            <person name="Lin J.S."/>
            <person name="Chang W.E."/>
            <person name="Higgs B.W."/>
            <person name="Demirev P."/>
            <person name="Lindquist J."/>
            <person name="Liem A."/>
            <person name="Fochler E."/>
            <person name="Read T.D."/>
            <person name="Tapia R."/>
            <person name="Johnson S."/>
            <person name="Bishop-Lilly K.A."/>
            <person name="Detter C."/>
            <person name="Han C."/>
            <person name="Sozhamannan S."/>
            <person name="Rosenzweig C.N."/>
            <person name="Skowronski E.W."/>
        </authorList>
    </citation>
    <scope>NUCLEOTIDE SEQUENCE [LARGE SCALE GENOMIC DNA]</scope>
    <source>
        <strain evidence="3 4">GYP-17</strain>
    </source>
</reference>
<dbReference type="InterPro" id="IPR026881">
    <property type="entry name" value="WYL_dom"/>
</dbReference>
<dbReference type="Pfam" id="PF13280">
    <property type="entry name" value="WYL"/>
    <property type="match status" value="1"/>
</dbReference>